<dbReference type="GO" id="GO:0004864">
    <property type="term" value="F:protein phosphatase inhibitor activity"/>
    <property type="evidence" value="ECO:0007669"/>
    <property type="project" value="TreeGrafter"/>
</dbReference>
<accession>C3SBS5</accession>
<dbReference type="PANTHER" id="PTHR31213:SF19">
    <property type="entry name" value="BET V I_MAJOR LATEX PROTEIN DOMAIN-CONTAINING PROTEIN"/>
    <property type="match status" value="1"/>
</dbReference>
<name>C3SBS5_ESCCA</name>
<protein>
    <submittedName>
        <fullName evidence="1">Pathogenesis-related (PR)-10-related norcoclaurine synthase-like protein</fullName>
    </submittedName>
</protein>
<organism evidence="1">
    <name type="scientific">Eschscholzia californica</name>
    <name type="common">California poppy</name>
    <dbReference type="NCBI Taxonomy" id="3467"/>
    <lineage>
        <taxon>Eukaryota</taxon>
        <taxon>Viridiplantae</taxon>
        <taxon>Streptophyta</taxon>
        <taxon>Embryophyta</taxon>
        <taxon>Tracheophyta</taxon>
        <taxon>Spermatophyta</taxon>
        <taxon>Magnoliopsida</taxon>
        <taxon>Ranunculales</taxon>
        <taxon>Papaveraceae</taxon>
        <taxon>Papaveroideae</taxon>
        <taxon>Eschscholzia</taxon>
    </lineage>
</organism>
<dbReference type="GO" id="GO:0038023">
    <property type="term" value="F:signaling receptor activity"/>
    <property type="evidence" value="ECO:0007669"/>
    <property type="project" value="TreeGrafter"/>
</dbReference>
<dbReference type="InterPro" id="IPR050279">
    <property type="entry name" value="Plant_def-hormone_signal"/>
</dbReference>
<dbReference type="EMBL" id="EU882974">
    <property type="protein sequence ID" value="ACO90255.1"/>
    <property type="molecule type" value="mRNA"/>
</dbReference>
<dbReference type="CDD" id="cd07816">
    <property type="entry name" value="Bet_v1-like"/>
    <property type="match status" value="1"/>
</dbReference>
<dbReference type="GO" id="GO:0010427">
    <property type="term" value="F:abscisic acid binding"/>
    <property type="evidence" value="ECO:0007669"/>
    <property type="project" value="TreeGrafter"/>
</dbReference>
<dbReference type="AlphaFoldDB" id="C3SBS5"/>
<evidence type="ECO:0000313" key="1">
    <source>
        <dbReference type="EMBL" id="ACO90255.1"/>
    </source>
</evidence>
<dbReference type="InterPro" id="IPR023393">
    <property type="entry name" value="START-like_dom_sf"/>
</dbReference>
<dbReference type="GO" id="GO:0005737">
    <property type="term" value="C:cytoplasm"/>
    <property type="evidence" value="ECO:0007669"/>
    <property type="project" value="TreeGrafter"/>
</dbReference>
<dbReference type="GO" id="GO:0009738">
    <property type="term" value="P:abscisic acid-activated signaling pathway"/>
    <property type="evidence" value="ECO:0007669"/>
    <property type="project" value="TreeGrafter"/>
</dbReference>
<dbReference type="GO" id="GO:0005634">
    <property type="term" value="C:nucleus"/>
    <property type="evidence" value="ECO:0007669"/>
    <property type="project" value="TreeGrafter"/>
</dbReference>
<sequence>MRGHVTNEMDVVGASADEIWAIYGSHDLPRLIIDLQPGVFERIDILEGDGGEGTILHIVMAQGIPGPREWKEKFVKLDDQERVKVIQQIEGGYLDLGFSLHQDTFEILPIDNNSCIIRSTVTIDLDNQFESNASLITVDSLWGMAKSIVKYVLDNKSKKEGKEEPTSLYHGEQHLALDDCEACI</sequence>
<dbReference type="PANTHER" id="PTHR31213">
    <property type="entry name" value="OS08G0374000 PROTEIN-RELATED"/>
    <property type="match status" value="1"/>
</dbReference>
<dbReference type="Gene3D" id="3.30.530.20">
    <property type="match status" value="1"/>
</dbReference>
<proteinExistence type="evidence at transcript level"/>
<dbReference type="SUPFAM" id="SSF55961">
    <property type="entry name" value="Bet v1-like"/>
    <property type="match status" value="1"/>
</dbReference>
<reference evidence="1" key="1">
    <citation type="journal article" date="2009" name="Plant J.">
        <title>Targeted metabolite and transcript profiling for elucidating enzyme function: isolation of novel N-methyltransferases from three benzylisoquinoline alkaloid-producing species.</title>
        <authorList>
            <consortium name="Natural Products Genomics Resource (NAPGEN)"/>
            <person name="Liscombe D.K."/>
            <person name="Ziegler J."/>
            <person name="Schmidt J."/>
            <person name="Ammer C."/>
            <person name="Facchini P.J."/>
        </authorList>
    </citation>
    <scope>NUCLEOTIDE SEQUENCE</scope>
</reference>